<dbReference type="PANTHER" id="PTHR31465:SF27">
    <property type="entry name" value="DOMAIN PROTEIN, PUTATIVE (AFU_ORTHOLOGUE AFUA_3G01030)-RELATED"/>
    <property type="match status" value="1"/>
</dbReference>
<gene>
    <name evidence="5" type="ORF">N7469_000020</name>
</gene>
<evidence type="ECO:0000313" key="6">
    <source>
        <dbReference type="Proteomes" id="UP001147733"/>
    </source>
</evidence>
<protein>
    <submittedName>
        <fullName evidence="5">Uncharacterized protein</fullName>
    </submittedName>
</protein>
<dbReference type="OrthoDB" id="3358017at2759"/>
<evidence type="ECO:0000256" key="2">
    <source>
        <dbReference type="ARBA" id="ARBA00022692"/>
    </source>
</evidence>
<reference evidence="5" key="1">
    <citation type="submission" date="2022-11" db="EMBL/GenBank/DDBJ databases">
        <authorList>
            <person name="Petersen C."/>
        </authorList>
    </citation>
    <scope>NUCLEOTIDE SEQUENCE</scope>
    <source>
        <strain evidence="5">IBT 23319</strain>
    </source>
</reference>
<sequence length="166" mass="18868">MDVGLLGKYKSVDSSYRLESILFLLWSSDLRLNFESRLDYSLRPIRFSLVLPSPDWLSLLQGLPNKGSLLHCILHRWHLADLIPYCVQSVFILLGPILFAPSVYMALGRLIRSTGGEKYSLIRIEWLPKIFVANDMISFLVPGTGSGNDGHGRVWQAQPRELRLLD</sequence>
<dbReference type="InterPro" id="IPR007568">
    <property type="entry name" value="RTA1"/>
</dbReference>
<dbReference type="GO" id="GO:0016020">
    <property type="term" value="C:membrane"/>
    <property type="evidence" value="ECO:0007669"/>
    <property type="project" value="UniProtKB-SubCell"/>
</dbReference>
<keyword evidence="4" id="KW-0472">Membrane</keyword>
<comment type="caution">
    <text evidence="5">The sequence shown here is derived from an EMBL/GenBank/DDBJ whole genome shotgun (WGS) entry which is preliminary data.</text>
</comment>
<name>A0A9W9PF06_PENCI</name>
<dbReference type="AlphaFoldDB" id="A0A9W9PF06"/>
<evidence type="ECO:0000256" key="3">
    <source>
        <dbReference type="ARBA" id="ARBA00022989"/>
    </source>
</evidence>
<dbReference type="EMBL" id="JAPQKT010000001">
    <property type="protein sequence ID" value="KAJ5241693.1"/>
    <property type="molecule type" value="Genomic_DNA"/>
</dbReference>
<dbReference type="RefSeq" id="XP_056504697.1">
    <property type="nucleotide sequence ID" value="XM_056638940.1"/>
</dbReference>
<evidence type="ECO:0000256" key="1">
    <source>
        <dbReference type="ARBA" id="ARBA00004141"/>
    </source>
</evidence>
<keyword evidence="3" id="KW-1133">Transmembrane helix</keyword>
<accession>A0A9W9PF06</accession>
<dbReference type="GeneID" id="81378107"/>
<proteinExistence type="predicted"/>
<comment type="subcellular location">
    <subcellularLocation>
        <location evidence="1">Membrane</location>
        <topology evidence="1">Multi-pass membrane protein</topology>
    </subcellularLocation>
</comment>
<reference evidence="5" key="2">
    <citation type="journal article" date="2023" name="IMA Fungus">
        <title>Comparative genomic study of the Penicillium genus elucidates a diverse pangenome and 15 lateral gene transfer events.</title>
        <authorList>
            <person name="Petersen C."/>
            <person name="Sorensen T."/>
            <person name="Nielsen M.R."/>
            <person name="Sondergaard T.E."/>
            <person name="Sorensen J.L."/>
            <person name="Fitzpatrick D.A."/>
            <person name="Frisvad J.C."/>
            <person name="Nielsen K.L."/>
        </authorList>
    </citation>
    <scope>NUCLEOTIDE SEQUENCE</scope>
    <source>
        <strain evidence="5">IBT 23319</strain>
    </source>
</reference>
<organism evidence="5 6">
    <name type="scientific">Penicillium citrinum</name>
    <dbReference type="NCBI Taxonomy" id="5077"/>
    <lineage>
        <taxon>Eukaryota</taxon>
        <taxon>Fungi</taxon>
        <taxon>Dikarya</taxon>
        <taxon>Ascomycota</taxon>
        <taxon>Pezizomycotina</taxon>
        <taxon>Eurotiomycetes</taxon>
        <taxon>Eurotiomycetidae</taxon>
        <taxon>Eurotiales</taxon>
        <taxon>Aspergillaceae</taxon>
        <taxon>Penicillium</taxon>
    </lineage>
</organism>
<keyword evidence="2" id="KW-0812">Transmembrane</keyword>
<dbReference type="PANTHER" id="PTHR31465">
    <property type="entry name" value="PROTEIN RTA1-RELATED"/>
    <property type="match status" value="1"/>
</dbReference>
<dbReference type="Pfam" id="PF04479">
    <property type="entry name" value="RTA1"/>
    <property type="match status" value="1"/>
</dbReference>
<evidence type="ECO:0000256" key="4">
    <source>
        <dbReference type="ARBA" id="ARBA00023136"/>
    </source>
</evidence>
<keyword evidence="6" id="KW-1185">Reference proteome</keyword>
<dbReference type="Proteomes" id="UP001147733">
    <property type="component" value="Unassembled WGS sequence"/>
</dbReference>
<evidence type="ECO:0000313" key="5">
    <source>
        <dbReference type="EMBL" id="KAJ5241693.1"/>
    </source>
</evidence>